<dbReference type="Pfam" id="PF13620">
    <property type="entry name" value="CarboxypepD_reg"/>
    <property type="match status" value="2"/>
</dbReference>
<dbReference type="SUPFAM" id="SSF49452">
    <property type="entry name" value="Starch-binding domain-like"/>
    <property type="match status" value="1"/>
</dbReference>
<evidence type="ECO:0000313" key="3">
    <source>
        <dbReference type="Proteomes" id="UP000662747"/>
    </source>
</evidence>
<dbReference type="InterPro" id="IPR008969">
    <property type="entry name" value="CarboxyPept-like_regulatory"/>
</dbReference>
<name>A0ABX7P999_9BACT</name>
<organism evidence="2 3">
    <name type="scientific">Pyxidicoccus parkwayensis</name>
    <dbReference type="NCBI Taxonomy" id="2813578"/>
    <lineage>
        <taxon>Bacteria</taxon>
        <taxon>Pseudomonadati</taxon>
        <taxon>Myxococcota</taxon>
        <taxon>Myxococcia</taxon>
        <taxon>Myxococcales</taxon>
        <taxon>Cystobacterineae</taxon>
        <taxon>Myxococcaceae</taxon>
        <taxon>Pyxidicoccus</taxon>
    </lineage>
</organism>
<feature type="chain" id="PRO_5046366109" evidence="1">
    <location>
        <begin position="24"/>
        <end position="704"/>
    </location>
</feature>
<dbReference type="InterPro" id="IPR013784">
    <property type="entry name" value="Carb-bd-like_fold"/>
</dbReference>
<feature type="signal peptide" evidence="1">
    <location>
        <begin position="1"/>
        <end position="23"/>
    </location>
</feature>
<dbReference type="RefSeq" id="WP_206728597.1">
    <property type="nucleotide sequence ID" value="NZ_CP071090.1"/>
</dbReference>
<keyword evidence="3" id="KW-1185">Reference proteome</keyword>
<proteinExistence type="predicted"/>
<dbReference type="Proteomes" id="UP000662747">
    <property type="component" value="Chromosome"/>
</dbReference>
<dbReference type="Gene3D" id="2.60.40.1120">
    <property type="entry name" value="Carboxypeptidase-like, regulatory domain"/>
    <property type="match status" value="3"/>
</dbReference>
<dbReference type="EMBL" id="CP071090">
    <property type="protein sequence ID" value="QSQ27070.1"/>
    <property type="molecule type" value="Genomic_DNA"/>
</dbReference>
<dbReference type="SUPFAM" id="SSF49464">
    <property type="entry name" value="Carboxypeptidase regulatory domain-like"/>
    <property type="match status" value="2"/>
</dbReference>
<evidence type="ECO:0000313" key="2">
    <source>
        <dbReference type="EMBL" id="QSQ27070.1"/>
    </source>
</evidence>
<evidence type="ECO:0000256" key="1">
    <source>
        <dbReference type="SAM" id="SignalP"/>
    </source>
</evidence>
<reference evidence="2 3" key="1">
    <citation type="submission" date="2021-02" db="EMBL/GenBank/DDBJ databases">
        <title>De Novo genome assembly of isolated myxobacteria.</title>
        <authorList>
            <person name="Stevens D.C."/>
        </authorList>
    </citation>
    <scope>NUCLEOTIDE SEQUENCE [LARGE SCALE GENOMIC DNA]</scope>
    <source>
        <strain evidence="3">SCPEA02</strain>
    </source>
</reference>
<sequence>MALRFMRGALWLLPLALMTVAHAGAPPARGSRVIEGVAVASMGPLASVKVRAAHGARVVTTRTDAHGHFVLRGLSDGWWTLTASQGSEVGEVQVAPAAGDPSFVVLELGLPRTVRGVVRSDSGLPVLGARVEAGLQGVDGLRNPREYRTASKGRFELAVPGFSPIAVQVSAPGYISQRVTEASATGEWDVVLESAVELHGVVTDSHGTPVRGVRVRLKRYGRTSFPAASSGQDALTTTTDGDGTFAIGGLERGRYTFLLQPREHAALSGDVEVPTGEVRWTLPEGVRVSTTVTGPRGTPVPASVSFSGPLADPDFFPSVRTIETRAVGGTAVDGLVPGDYWVSASLRSGEEERSTSRKVRVSTSEEVLSLDFRGPHRLRGSVVDARGRPVRGVRVSLRHGEEEQADFSVMRRSVNGPFAFDSLPEGELTVVASKDGCELLSTTVRVPTSAPLRLVLKRQRSVPVSGRVVDERGRPIRSFRVNGTSKRHAAGRFSAPVSPGSDAVVLRISADGFAPRLLTVDPRQPASRKLGAIRLGSGRTLTGRVETPEGWELAGVTVRCRWPGAQTSRDPSACHGETFPDGSLYLSHVPAEPVLLELDHPDWPLTRLLMPEGVTQARVRLPQGLTVRGTVKDARGLPLEDGDVRVEVQGEAHLAPIRPDGTYVIRVSPGRGSIQVVNPHGEPAAFEGTEGQTARVDLRVQSDS</sequence>
<gene>
    <name evidence="2" type="ORF">JY651_20085</name>
</gene>
<keyword evidence="1" id="KW-0732">Signal</keyword>
<protein>
    <submittedName>
        <fullName evidence="2">Carboxypeptidase regulatory-like domain-containing protein</fullName>
    </submittedName>
</protein>
<accession>A0ABX7P999</accession>